<dbReference type="SMART" id="SM00348">
    <property type="entry name" value="IRF"/>
    <property type="match status" value="1"/>
</dbReference>
<reference evidence="10" key="2">
    <citation type="submission" date="2025-08" db="UniProtKB">
        <authorList>
            <consortium name="Ensembl"/>
        </authorList>
    </citation>
    <scope>IDENTIFICATION</scope>
</reference>
<name>H3A316_LATCH</name>
<keyword evidence="3" id="KW-0832">Ubl conjugation</keyword>
<proteinExistence type="predicted"/>
<comment type="subcellular location">
    <subcellularLocation>
        <location evidence="1">Nucleus</location>
    </subcellularLocation>
</comment>
<dbReference type="Gene3D" id="1.10.10.10">
    <property type="entry name" value="Winged helix-like DNA-binding domain superfamily/Winged helix DNA-binding domain"/>
    <property type="match status" value="1"/>
</dbReference>
<reference evidence="11" key="1">
    <citation type="submission" date="2011-08" db="EMBL/GenBank/DDBJ databases">
        <title>The draft genome of Latimeria chalumnae.</title>
        <authorList>
            <person name="Di Palma F."/>
            <person name="Alfoldi J."/>
            <person name="Johnson J."/>
            <person name="Berlin A."/>
            <person name="Gnerre S."/>
            <person name="Jaffe D."/>
            <person name="MacCallum I."/>
            <person name="Young S."/>
            <person name="Walker B.J."/>
            <person name="Lander E."/>
            <person name="Lindblad-Toh K."/>
        </authorList>
    </citation>
    <scope>NUCLEOTIDE SEQUENCE [LARGE SCALE GENOMIC DNA]</scope>
    <source>
        <strain evidence="11">Wild caught</strain>
    </source>
</reference>
<dbReference type="GO" id="GO:0000981">
    <property type="term" value="F:DNA-binding transcription factor activity, RNA polymerase II-specific"/>
    <property type="evidence" value="ECO:0007669"/>
    <property type="project" value="TreeGrafter"/>
</dbReference>
<dbReference type="PANTHER" id="PTHR11949:SF50">
    <property type="entry name" value="INTERFERON REGULATORY FACTOR"/>
    <property type="match status" value="1"/>
</dbReference>
<dbReference type="PROSITE" id="PS51507">
    <property type="entry name" value="IRF_2"/>
    <property type="match status" value="1"/>
</dbReference>
<dbReference type="GO" id="GO:0000978">
    <property type="term" value="F:RNA polymerase II cis-regulatory region sequence-specific DNA binding"/>
    <property type="evidence" value="ECO:0007669"/>
    <property type="project" value="TreeGrafter"/>
</dbReference>
<dbReference type="PROSITE" id="PS00601">
    <property type="entry name" value="IRF_1"/>
    <property type="match status" value="1"/>
</dbReference>
<dbReference type="GeneTree" id="ENSGT00940000159063"/>
<dbReference type="EMBL" id="AFYH01022178">
    <property type="status" value="NOT_ANNOTATED_CDS"/>
    <property type="molecule type" value="Genomic_DNA"/>
</dbReference>
<dbReference type="STRING" id="7897.ENSLACP00000004037"/>
<dbReference type="EMBL" id="AFYH01022177">
    <property type="status" value="NOT_ANNOTATED_CDS"/>
    <property type="molecule type" value="Genomic_DNA"/>
</dbReference>
<dbReference type="PRINTS" id="PR00267">
    <property type="entry name" value="INTFRNREGFCT"/>
</dbReference>
<dbReference type="OMA" id="DACIFRA"/>
<dbReference type="InterPro" id="IPR019817">
    <property type="entry name" value="Interferon_reg_fac_CS"/>
</dbReference>
<dbReference type="InterPro" id="IPR036388">
    <property type="entry name" value="WH-like_DNA-bd_sf"/>
</dbReference>
<dbReference type="AlphaFoldDB" id="H3A316"/>
<dbReference type="Ensembl" id="ENSLACT00000004073.1">
    <property type="protein sequence ID" value="ENSLACP00000004037.1"/>
    <property type="gene ID" value="ENSLACG00000003594.1"/>
</dbReference>
<organism evidence="10 11">
    <name type="scientific">Latimeria chalumnae</name>
    <name type="common">Coelacanth</name>
    <dbReference type="NCBI Taxonomy" id="7897"/>
    <lineage>
        <taxon>Eukaryota</taxon>
        <taxon>Metazoa</taxon>
        <taxon>Chordata</taxon>
        <taxon>Craniata</taxon>
        <taxon>Vertebrata</taxon>
        <taxon>Euteleostomi</taxon>
        <taxon>Coelacanthiformes</taxon>
        <taxon>Coelacanthidae</taxon>
        <taxon>Latimeria</taxon>
    </lineage>
</organism>
<keyword evidence="6" id="KW-0010">Activator</keyword>
<dbReference type="Bgee" id="ENSLACG00000003594">
    <property type="expression patterns" value="Expressed in pelvic fin and 3 other cell types or tissues"/>
</dbReference>
<dbReference type="HOGENOM" id="CLU_056386_3_1_1"/>
<keyword evidence="7" id="KW-0804">Transcription</keyword>
<dbReference type="InParanoid" id="H3A316"/>
<dbReference type="FunFam" id="1.10.10.10:FF:000065">
    <property type="entry name" value="Interferon regulatory factor"/>
    <property type="match status" value="1"/>
</dbReference>
<keyword evidence="8" id="KW-0539">Nucleus</keyword>
<evidence type="ECO:0000256" key="1">
    <source>
        <dbReference type="ARBA" id="ARBA00004123"/>
    </source>
</evidence>
<dbReference type="InterPro" id="IPR036390">
    <property type="entry name" value="WH_DNA-bd_sf"/>
</dbReference>
<keyword evidence="11" id="KW-1185">Reference proteome</keyword>
<evidence type="ECO:0000256" key="3">
    <source>
        <dbReference type="ARBA" id="ARBA00022843"/>
    </source>
</evidence>
<evidence type="ECO:0000256" key="5">
    <source>
        <dbReference type="ARBA" id="ARBA00023125"/>
    </source>
</evidence>
<reference evidence="10" key="3">
    <citation type="submission" date="2025-09" db="UniProtKB">
        <authorList>
            <consortium name="Ensembl"/>
        </authorList>
    </citation>
    <scope>IDENTIFICATION</scope>
</reference>
<dbReference type="eggNOG" id="ENOG502QW7C">
    <property type="taxonomic scope" value="Eukaryota"/>
</dbReference>
<keyword evidence="4" id="KW-0805">Transcription regulation</keyword>
<evidence type="ECO:0000259" key="9">
    <source>
        <dbReference type="PROSITE" id="PS51507"/>
    </source>
</evidence>
<dbReference type="Proteomes" id="UP000008672">
    <property type="component" value="Unassembled WGS sequence"/>
</dbReference>
<evidence type="ECO:0000313" key="10">
    <source>
        <dbReference type="Ensembl" id="ENSLACP00000004037.1"/>
    </source>
</evidence>
<feature type="domain" description="IRF tryptophan pentad repeat" evidence="9">
    <location>
        <begin position="5"/>
        <end position="113"/>
    </location>
</feature>
<dbReference type="CDD" id="cd00103">
    <property type="entry name" value="IRF"/>
    <property type="match status" value="1"/>
</dbReference>
<sequence length="124" mass="14749">MPQVRLRLKLWLEEQITSEKYPGLSWINEEKRVFRIPWKHGARHGWDIDKDASLFKNWAIHTGKFKPDVDRPDPKTWKANFRCALNSLSDIVELRDHSVKRGNNAFRVYEMLPSGEIPPKRKRK</sequence>
<evidence type="ECO:0000256" key="2">
    <source>
        <dbReference type="ARBA" id="ARBA00022499"/>
    </source>
</evidence>
<keyword evidence="2" id="KW-1017">Isopeptide bond</keyword>
<keyword evidence="5" id="KW-0238">DNA-binding</keyword>
<dbReference type="PANTHER" id="PTHR11949">
    <property type="entry name" value="INTERFERON REGULATORY FACTOR"/>
    <property type="match status" value="1"/>
</dbReference>
<accession>H3A316</accession>
<evidence type="ECO:0000256" key="4">
    <source>
        <dbReference type="ARBA" id="ARBA00023015"/>
    </source>
</evidence>
<dbReference type="GO" id="GO:0005634">
    <property type="term" value="C:nucleus"/>
    <property type="evidence" value="ECO:0007669"/>
    <property type="project" value="UniProtKB-SubCell"/>
</dbReference>
<dbReference type="InterPro" id="IPR001346">
    <property type="entry name" value="Interferon_reg_fact_DNA-bd_dom"/>
</dbReference>
<dbReference type="SUPFAM" id="SSF46785">
    <property type="entry name" value="Winged helix' DNA-binding domain"/>
    <property type="match status" value="1"/>
</dbReference>
<protein>
    <recommendedName>
        <fullName evidence="9">IRF tryptophan pentad repeat domain-containing protein</fullName>
    </recommendedName>
</protein>
<dbReference type="GO" id="GO:0002376">
    <property type="term" value="P:immune system process"/>
    <property type="evidence" value="ECO:0007669"/>
    <property type="project" value="TreeGrafter"/>
</dbReference>
<dbReference type="Pfam" id="PF00605">
    <property type="entry name" value="IRF"/>
    <property type="match status" value="1"/>
</dbReference>
<evidence type="ECO:0000313" key="11">
    <source>
        <dbReference type="Proteomes" id="UP000008672"/>
    </source>
</evidence>
<evidence type="ECO:0000256" key="8">
    <source>
        <dbReference type="ARBA" id="ARBA00023242"/>
    </source>
</evidence>
<evidence type="ECO:0000256" key="7">
    <source>
        <dbReference type="ARBA" id="ARBA00023163"/>
    </source>
</evidence>
<evidence type="ECO:0000256" key="6">
    <source>
        <dbReference type="ARBA" id="ARBA00023159"/>
    </source>
</evidence>